<keyword evidence="7" id="KW-0325">Glycoprotein</keyword>
<comment type="similarity">
    <text evidence="2">Belongs to the AB hydrolase superfamily. Lipase family.</text>
</comment>
<keyword evidence="6" id="KW-0443">Lipid metabolism</keyword>
<evidence type="ECO:0000256" key="4">
    <source>
        <dbReference type="ARBA" id="ARBA00022801"/>
    </source>
</evidence>
<protein>
    <submittedName>
        <fullName evidence="12">AB hydrolase-1 domain-containing protein</fullName>
    </submittedName>
</protein>
<keyword evidence="3 9" id="KW-0732">Signal</keyword>
<feature type="domain" description="Partial AB-hydrolase lipase" evidence="10">
    <location>
        <begin position="43"/>
        <end position="104"/>
    </location>
</feature>
<evidence type="ECO:0000313" key="12">
    <source>
        <dbReference type="WBParaSite" id="PSU_v2.g4252.t1"/>
    </source>
</evidence>
<accession>A0A914YWA3</accession>
<evidence type="ECO:0000256" key="6">
    <source>
        <dbReference type="ARBA" id="ARBA00023098"/>
    </source>
</evidence>
<dbReference type="Gene3D" id="3.40.50.1820">
    <property type="entry name" value="alpha/beta hydrolase"/>
    <property type="match status" value="1"/>
</dbReference>
<keyword evidence="8" id="KW-0458">Lysosome</keyword>
<keyword evidence="5" id="KW-0442">Lipid degradation</keyword>
<dbReference type="Pfam" id="PF04083">
    <property type="entry name" value="Abhydro_lipase"/>
    <property type="match status" value="1"/>
</dbReference>
<comment type="subcellular location">
    <subcellularLocation>
        <location evidence="1">Lysosome lumen</location>
    </subcellularLocation>
</comment>
<dbReference type="GO" id="GO:0016787">
    <property type="term" value="F:hydrolase activity"/>
    <property type="evidence" value="ECO:0007669"/>
    <property type="project" value="UniProtKB-KW"/>
</dbReference>
<evidence type="ECO:0000256" key="3">
    <source>
        <dbReference type="ARBA" id="ARBA00022729"/>
    </source>
</evidence>
<dbReference type="FunFam" id="3.40.50.1820:FF:000021">
    <property type="entry name" value="Lipase"/>
    <property type="match status" value="1"/>
</dbReference>
<keyword evidence="4" id="KW-0378">Hydrolase</keyword>
<dbReference type="Proteomes" id="UP000887577">
    <property type="component" value="Unplaced"/>
</dbReference>
<evidence type="ECO:0000256" key="8">
    <source>
        <dbReference type="ARBA" id="ARBA00023228"/>
    </source>
</evidence>
<evidence type="ECO:0000256" key="1">
    <source>
        <dbReference type="ARBA" id="ARBA00004227"/>
    </source>
</evidence>
<evidence type="ECO:0000256" key="5">
    <source>
        <dbReference type="ARBA" id="ARBA00022963"/>
    </source>
</evidence>
<dbReference type="GO" id="GO:0016042">
    <property type="term" value="P:lipid catabolic process"/>
    <property type="evidence" value="ECO:0007669"/>
    <property type="project" value="UniProtKB-KW"/>
</dbReference>
<dbReference type="GO" id="GO:0043202">
    <property type="term" value="C:lysosomal lumen"/>
    <property type="evidence" value="ECO:0007669"/>
    <property type="project" value="UniProtKB-SubCell"/>
</dbReference>
<evidence type="ECO:0000256" key="7">
    <source>
        <dbReference type="ARBA" id="ARBA00023180"/>
    </source>
</evidence>
<dbReference type="InterPro" id="IPR006693">
    <property type="entry name" value="AB_hydrolase_lipase"/>
</dbReference>
<dbReference type="InterPro" id="IPR029058">
    <property type="entry name" value="AB_hydrolase_fold"/>
</dbReference>
<feature type="chain" id="PRO_5036675955" evidence="9">
    <location>
        <begin position="20"/>
        <end position="486"/>
    </location>
</feature>
<reference evidence="12" key="1">
    <citation type="submission" date="2022-11" db="UniProtKB">
        <authorList>
            <consortium name="WormBaseParasite"/>
        </authorList>
    </citation>
    <scope>IDENTIFICATION</scope>
</reference>
<keyword evidence="11" id="KW-1185">Reference proteome</keyword>
<sequence length="486" mass="55725">MGIHGSFGILVLFITVINAQQLFPQKKLFDQTYIIDPEAEMTVPEIIRRWGYPVETYNVVTTDGYVLVLHRIPFGKGGYNPGSKPVVFLQHGLLCTSSVWIMNLPHQSLGFLLADAGYDVWLGNMRGNTYSRRHANPRIRAQEYWKFSWSEMARYDLPAMIDGVLNITGESQLYYIGHSQGTLTMFSMLSENEKMNKKIRAYFAIAPIGTIANVKGLFRYLGENMYNELEMITLLFGDQEYLPNTFISRWLTELICGLASTNPLCQNFLFLVSGPDSHQFNKTRIPVYLAHNPAGTSIKNILHFCQMVRNQMHLDYDYGEKGNQQRYNSSIPPAFNITKIKVPMYLYYSDSDWLATPADVQGYLLKRLNKKYIKEVKHLHDYNHNDFLWGLRAPDDIYKPIIKSIRLDWVKWKAHLLHTTTVPTTTVTFMPSFNQLNDTNEDKDLLGSIIKPLSKTTKTISPSIFAATTTISTKDKNLLKPISEEK</sequence>
<organism evidence="11 12">
    <name type="scientific">Panagrolaimus superbus</name>
    <dbReference type="NCBI Taxonomy" id="310955"/>
    <lineage>
        <taxon>Eukaryota</taxon>
        <taxon>Metazoa</taxon>
        <taxon>Ecdysozoa</taxon>
        <taxon>Nematoda</taxon>
        <taxon>Chromadorea</taxon>
        <taxon>Rhabditida</taxon>
        <taxon>Tylenchina</taxon>
        <taxon>Panagrolaimomorpha</taxon>
        <taxon>Panagrolaimoidea</taxon>
        <taxon>Panagrolaimidae</taxon>
        <taxon>Panagrolaimus</taxon>
    </lineage>
</organism>
<evidence type="ECO:0000256" key="9">
    <source>
        <dbReference type="SAM" id="SignalP"/>
    </source>
</evidence>
<proteinExistence type="inferred from homology"/>
<evidence type="ECO:0000256" key="2">
    <source>
        <dbReference type="ARBA" id="ARBA00010701"/>
    </source>
</evidence>
<name>A0A914YWA3_9BILA</name>
<dbReference type="WBParaSite" id="PSU_v2.g4252.t1">
    <property type="protein sequence ID" value="PSU_v2.g4252.t1"/>
    <property type="gene ID" value="PSU_v2.g4252"/>
</dbReference>
<dbReference type="SUPFAM" id="SSF53474">
    <property type="entry name" value="alpha/beta-Hydrolases"/>
    <property type="match status" value="1"/>
</dbReference>
<dbReference type="AlphaFoldDB" id="A0A914YWA3"/>
<dbReference type="PANTHER" id="PTHR11005">
    <property type="entry name" value="LYSOSOMAL ACID LIPASE-RELATED"/>
    <property type="match status" value="1"/>
</dbReference>
<feature type="signal peptide" evidence="9">
    <location>
        <begin position="1"/>
        <end position="19"/>
    </location>
</feature>
<evidence type="ECO:0000259" key="10">
    <source>
        <dbReference type="Pfam" id="PF04083"/>
    </source>
</evidence>
<evidence type="ECO:0000313" key="11">
    <source>
        <dbReference type="Proteomes" id="UP000887577"/>
    </source>
</evidence>